<keyword evidence="10" id="KW-0472">Membrane</keyword>
<dbReference type="PROSITE" id="PS00198">
    <property type="entry name" value="4FE4S_FER_1"/>
    <property type="match status" value="1"/>
</dbReference>
<dbReference type="Pfam" id="PF13247">
    <property type="entry name" value="Fer4_11"/>
    <property type="match status" value="1"/>
</dbReference>
<dbReference type="InterPro" id="IPR050954">
    <property type="entry name" value="ET_IronSulfur_Cluster-Binding"/>
</dbReference>
<keyword evidence="6" id="KW-0479">Metal-binding</keyword>
<feature type="domain" description="4Fe-4S ferredoxin-type" evidence="11">
    <location>
        <begin position="80"/>
        <end position="109"/>
    </location>
</feature>
<keyword evidence="3" id="KW-1003">Cell membrane</keyword>
<evidence type="ECO:0000256" key="8">
    <source>
        <dbReference type="ARBA" id="ARBA00023004"/>
    </source>
</evidence>
<dbReference type="InterPro" id="IPR005614">
    <property type="entry name" value="NrfD-like"/>
</dbReference>
<evidence type="ECO:0000313" key="12">
    <source>
        <dbReference type="EMBL" id="HEF66150.1"/>
    </source>
</evidence>
<dbReference type="Gene3D" id="3.30.70.20">
    <property type="match status" value="2"/>
</dbReference>
<reference evidence="12" key="1">
    <citation type="journal article" date="2020" name="mSystems">
        <title>Genome- and Community-Level Interaction Insights into Carbon Utilization and Element Cycling Functions of Hydrothermarchaeota in Hydrothermal Sediment.</title>
        <authorList>
            <person name="Zhou Z."/>
            <person name="Liu Y."/>
            <person name="Xu W."/>
            <person name="Pan J."/>
            <person name="Luo Z.H."/>
            <person name="Li M."/>
        </authorList>
    </citation>
    <scope>NUCLEOTIDE SEQUENCE [LARGE SCALE GENOMIC DNA]</scope>
    <source>
        <strain evidence="12">SpSt-222</strain>
    </source>
</reference>
<keyword evidence="4" id="KW-0004">4Fe-4S</keyword>
<dbReference type="PANTHER" id="PTHR43177">
    <property type="entry name" value="PROTEIN NRFC"/>
    <property type="match status" value="1"/>
</dbReference>
<dbReference type="InterPro" id="IPR017900">
    <property type="entry name" value="4Fe4S_Fe_S_CS"/>
</dbReference>
<organism evidence="12">
    <name type="scientific">Thermomicrobium roseum</name>
    <dbReference type="NCBI Taxonomy" id="500"/>
    <lineage>
        <taxon>Bacteria</taxon>
        <taxon>Pseudomonadati</taxon>
        <taxon>Thermomicrobiota</taxon>
        <taxon>Thermomicrobia</taxon>
        <taxon>Thermomicrobiales</taxon>
        <taxon>Thermomicrobiaceae</taxon>
        <taxon>Thermomicrobium</taxon>
    </lineage>
</organism>
<evidence type="ECO:0000256" key="7">
    <source>
        <dbReference type="ARBA" id="ARBA00022989"/>
    </source>
</evidence>
<evidence type="ECO:0000256" key="3">
    <source>
        <dbReference type="ARBA" id="ARBA00022475"/>
    </source>
</evidence>
<keyword evidence="8" id="KW-0408">Iron</keyword>
<keyword evidence="7" id="KW-1133">Transmembrane helix</keyword>
<dbReference type="PANTHER" id="PTHR43177:SF9">
    <property type="entry name" value="PROTEIN NRFC"/>
    <property type="match status" value="1"/>
</dbReference>
<dbReference type="PROSITE" id="PS51379">
    <property type="entry name" value="4FE4S_FER_2"/>
    <property type="match status" value="3"/>
</dbReference>
<dbReference type="SUPFAM" id="SSF54862">
    <property type="entry name" value="4Fe-4S ferredoxins"/>
    <property type="match status" value="1"/>
</dbReference>
<evidence type="ECO:0000259" key="11">
    <source>
        <dbReference type="PROSITE" id="PS51379"/>
    </source>
</evidence>
<proteinExistence type="inferred from homology"/>
<evidence type="ECO:0000256" key="5">
    <source>
        <dbReference type="ARBA" id="ARBA00022692"/>
    </source>
</evidence>
<dbReference type="Pfam" id="PF12797">
    <property type="entry name" value="Fer4_2"/>
    <property type="match status" value="1"/>
</dbReference>
<accession>A0A7C1K3U6</accession>
<comment type="caution">
    <text evidence="12">The sequence shown here is derived from an EMBL/GenBank/DDBJ whole genome shotgun (WGS) entry which is preliminary data.</text>
</comment>
<gene>
    <name evidence="12" type="ORF">ENP47_11240</name>
</gene>
<comment type="subcellular location">
    <subcellularLocation>
        <location evidence="1">Cell membrane</location>
        <topology evidence="1">Multi-pass membrane protein</topology>
    </subcellularLocation>
</comment>
<dbReference type="InterPro" id="IPR017896">
    <property type="entry name" value="4Fe4S_Fe-S-bd"/>
</dbReference>
<dbReference type="GO" id="GO:0005886">
    <property type="term" value="C:plasma membrane"/>
    <property type="evidence" value="ECO:0007669"/>
    <property type="project" value="UniProtKB-SubCell"/>
</dbReference>
<evidence type="ECO:0000256" key="1">
    <source>
        <dbReference type="ARBA" id="ARBA00004651"/>
    </source>
</evidence>
<feature type="domain" description="4Fe-4S ferredoxin-type" evidence="11">
    <location>
        <begin position="3"/>
        <end position="32"/>
    </location>
</feature>
<dbReference type="EMBL" id="DSJL01000011">
    <property type="protein sequence ID" value="HEF66150.1"/>
    <property type="molecule type" value="Genomic_DNA"/>
</dbReference>
<evidence type="ECO:0000256" key="6">
    <source>
        <dbReference type="ARBA" id="ARBA00022723"/>
    </source>
</evidence>
<evidence type="ECO:0000256" key="4">
    <source>
        <dbReference type="ARBA" id="ARBA00022485"/>
    </source>
</evidence>
<sequence length="511" mass="55420">MRYGFLIDQRKCIGCHACTVACKSENLVPLGVYRTWVKYVEKGTFPHTRRSFTVLRCNHCDDAPCVAICPTKALFRRPDGIVDFDQSRCIGCKSCMQACPYDAIYIDPITHTAAKCNYCSHRVDQGLLPACVIVCPEKAIIAGDLDDPTSEIHQLVAREPVSVRKPEQGTRPKLFYLGADEANLTPEVQTRENSFLWAEVRPDGRPEEAVRGTELLPGPADARVAYDVWHPKPWGWKVASYLWTKSVASGVLGIAGPLLALGALADRPLFQLGAPLIGLIFLALTVLLLIWDLKRPERFWYLLVKPNPTSWLVWGGYILLLFGALAFLWVVAAWMEASGLLGVLWWLGLPVGIATAGYTAFLFGQAEGRDFWQSPLLLPVLLAQAVVAGAASLVLLGALGGGTQGEARWLAAMLAGGLVVLVVLVASELLTSHSNLHVAKTVELLTRGPYRVELLLVGLGIGVVLPLVALVVGWGSGALTGWSVVAAIAALIGLWSYERIWVSAGQDVPLS</sequence>
<dbReference type="GO" id="GO:0046872">
    <property type="term" value="F:metal ion binding"/>
    <property type="evidence" value="ECO:0007669"/>
    <property type="project" value="UniProtKB-KW"/>
</dbReference>
<protein>
    <submittedName>
        <fullName evidence="12">4Fe-4S dicluster domain-containing protein</fullName>
    </submittedName>
</protein>
<dbReference type="Pfam" id="PF03916">
    <property type="entry name" value="NrfD"/>
    <property type="match status" value="1"/>
</dbReference>
<dbReference type="CDD" id="cd10551">
    <property type="entry name" value="PsrB"/>
    <property type="match status" value="1"/>
</dbReference>
<evidence type="ECO:0000256" key="9">
    <source>
        <dbReference type="ARBA" id="ARBA00023014"/>
    </source>
</evidence>
<comment type="similarity">
    <text evidence="2">Belongs to the NrfD family.</text>
</comment>
<name>A0A7C1K3U6_THERO</name>
<dbReference type="AlphaFoldDB" id="A0A7C1K3U6"/>
<feature type="domain" description="4Fe-4S ferredoxin-type" evidence="11">
    <location>
        <begin position="48"/>
        <end position="79"/>
    </location>
</feature>
<dbReference type="Gene3D" id="1.20.1630.10">
    <property type="entry name" value="Formate dehydrogenase/DMSO reductase domain"/>
    <property type="match status" value="1"/>
</dbReference>
<evidence type="ECO:0000256" key="2">
    <source>
        <dbReference type="ARBA" id="ARBA00008929"/>
    </source>
</evidence>
<keyword evidence="9" id="KW-0411">Iron-sulfur</keyword>
<keyword evidence="5" id="KW-0812">Transmembrane</keyword>
<dbReference type="GO" id="GO:0051539">
    <property type="term" value="F:4 iron, 4 sulfur cluster binding"/>
    <property type="evidence" value="ECO:0007669"/>
    <property type="project" value="UniProtKB-KW"/>
</dbReference>
<evidence type="ECO:0000256" key="10">
    <source>
        <dbReference type="ARBA" id="ARBA00023136"/>
    </source>
</evidence>